<organism evidence="2 3">
    <name type="scientific">Thalassotalea psychrophila</name>
    <dbReference type="NCBI Taxonomy" id="3065647"/>
    <lineage>
        <taxon>Bacteria</taxon>
        <taxon>Pseudomonadati</taxon>
        <taxon>Pseudomonadota</taxon>
        <taxon>Gammaproteobacteria</taxon>
        <taxon>Alteromonadales</taxon>
        <taxon>Colwelliaceae</taxon>
        <taxon>Thalassotalea</taxon>
    </lineage>
</organism>
<feature type="coiled-coil region" evidence="1">
    <location>
        <begin position="11"/>
        <end position="42"/>
    </location>
</feature>
<evidence type="ECO:0000313" key="3">
    <source>
        <dbReference type="Proteomes" id="UP001258994"/>
    </source>
</evidence>
<dbReference type="RefSeq" id="WP_348393158.1">
    <property type="nucleotide sequence ID" value="NZ_CP134145.1"/>
</dbReference>
<sequence>MEIKLNKEGILDDAQKALESIKQTYLEKLKQLEEDTRKQAREAIVGSLKSGVCYV</sequence>
<dbReference type="Proteomes" id="UP001258994">
    <property type="component" value="Chromosome"/>
</dbReference>
<evidence type="ECO:0000313" key="2">
    <source>
        <dbReference type="EMBL" id="WNC74049.1"/>
    </source>
</evidence>
<proteinExistence type="predicted"/>
<reference evidence="3" key="1">
    <citation type="submission" date="2023-09" db="EMBL/GenBank/DDBJ databases">
        <authorList>
            <person name="Li S."/>
            <person name="Li X."/>
            <person name="Zhang C."/>
            <person name="Zhao Z."/>
        </authorList>
    </citation>
    <scope>NUCLEOTIDE SEQUENCE [LARGE SCALE GENOMIC DNA]</scope>
    <source>
        <strain evidence="3">SQ149</strain>
    </source>
</reference>
<gene>
    <name evidence="2" type="ORF">RGQ13_08655</name>
</gene>
<keyword evidence="1" id="KW-0175">Coiled coil</keyword>
<evidence type="ECO:0000256" key="1">
    <source>
        <dbReference type="SAM" id="Coils"/>
    </source>
</evidence>
<name>A0ABY9TZP7_9GAMM</name>
<dbReference type="EMBL" id="CP134145">
    <property type="protein sequence ID" value="WNC74049.1"/>
    <property type="molecule type" value="Genomic_DNA"/>
</dbReference>
<protein>
    <submittedName>
        <fullName evidence="2">Uncharacterized protein</fullName>
    </submittedName>
</protein>
<keyword evidence="3" id="KW-1185">Reference proteome</keyword>
<accession>A0ABY9TZP7</accession>